<dbReference type="EMBL" id="ASPP01034686">
    <property type="protein sequence ID" value="ETO02881.1"/>
    <property type="molecule type" value="Genomic_DNA"/>
</dbReference>
<evidence type="ECO:0000313" key="1">
    <source>
        <dbReference type="EMBL" id="ETO02881.1"/>
    </source>
</evidence>
<gene>
    <name evidence="1" type="ORF">RFI_34532</name>
</gene>
<dbReference type="AlphaFoldDB" id="X6LNF9"/>
<sequence length="256" mass="29691">KAQDLVPGARKEKDTICLQILEELVQNQWNTQKFTLESDDSVLLNRVLESIYSNTSNMRCNDPNETIEEISRLKVQLFQCINSMLSIMGTLKISEMQDNQEFDAIVAQAAKLLGYFGQTNKSYQYSLHIWFLKQFYVAKGMSFTRSLISEEHLYQKFPIFAECAFYNLKYPQQNFSSIDPFIGIYQAKYTNFSQKIRQGIQSGSVDNIGYMGDKKDFVPLLAATLSLANLSALYLSQNFESYRNLYMYIYTYIFFP</sequence>
<organism evidence="1 2">
    <name type="scientific">Reticulomyxa filosa</name>
    <dbReference type="NCBI Taxonomy" id="46433"/>
    <lineage>
        <taxon>Eukaryota</taxon>
        <taxon>Sar</taxon>
        <taxon>Rhizaria</taxon>
        <taxon>Retaria</taxon>
        <taxon>Foraminifera</taxon>
        <taxon>Monothalamids</taxon>
        <taxon>Reticulomyxidae</taxon>
        <taxon>Reticulomyxa</taxon>
    </lineage>
</organism>
<dbReference type="Proteomes" id="UP000023152">
    <property type="component" value="Unassembled WGS sequence"/>
</dbReference>
<protein>
    <submittedName>
        <fullName evidence="1">Uncharacterized protein</fullName>
    </submittedName>
</protein>
<accession>X6LNF9</accession>
<name>X6LNF9_RETFI</name>
<evidence type="ECO:0000313" key="2">
    <source>
        <dbReference type="Proteomes" id="UP000023152"/>
    </source>
</evidence>
<keyword evidence="2" id="KW-1185">Reference proteome</keyword>
<reference evidence="1 2" key="1">
    <citation type="journal article" date="2013" name="Curr. Biol.">
        <title>The Genome of the Foraminiferan Reticulomyxa filosa.</title>
        <authorList>
            <person name="Glockner G."/>
            <person name="Hulsmann N."/>
            <person name="Schleicher M."/>
            <person name="Noegel A.A."/>
            <person name="Eichinger L."/>
            <person name="Gallinger C."/>
            <person name="Pawlowski J."/>
            <person name="Sierra R."/>
            <person name="Euteneuer U."/>
            <person name="Pillet L."/>
            <person name="Moustafa A."/>
            <person name="Platzer M."/>
            <person name="Groth M."/>
            <person name="Szafranski K."/>
            <person name="Schliwa M."/>
        </authorList>
    </citation>
    <scope>NUCLEOTIDE SEQUENCE [LARGE SCALE GENOMIC DNA]</scope>
</reference>
<comment type="caution">
    <text evidence="1">The sequence shown here is derived from an EMBL/GenBank/DDBJ whole genome shotgun (WGS) entry which is preliminary data.</text>
</comment>
<feature type="non-terminal residue" evidence="1">
    <location>
        <position position="1"/>
    </location>
</feature>
<proteinExistence type="predicted"/>